<dbReference type="EMBL" id="SSUX01000005">
    <property type="protein sequence ID" value="THJ45791.1"/>
    <property type="molecule type" value="Genomic_DNA"/>
</dbReference>
<keyword evidence="11" id="KW-0282">Flagellum</keyword>
<keyword evidence="9 10" id="KW-0472">Membrane</keyword>
<keyword evidence="11" id="KW-0969">Cilium</keyword>
<evidence type="ECO:0000256" key="3">
    <source>
        <dbReference type="ARBA" id="ARBA00008281"/>
    </source>
</evidence>
<evidence type="ECO:0000256" key="2">
    <source>
        <dbReference type="ARBA" id="ARBA00004162"/>
    </source>
</evidence>
<dbReference type="Proteomes" id="UP001204061">
    <property type="component" value="Unassembled WGS sequence"/>
</dbReference>
<dbReference type="EMBL" id="JANLFC010000044">
    <property type="protein sequence ID" value="MCR4449514.1"/>
    <property type="molecule type" value="Genomic_DNA"/>
</dbReference>
<dbReference type="EMBL" id="NQMC01000057">
    <property type="protein sequence ID" value="TYD42157.1"/>
    <property type="molecule type" value="Genomic_DNA"/>
</dbReference>
<dbReference type="AlphaFoldDB" id="A0A1Q8F2T7"/>
<reference evidence="12 14" key="2">
    <citation type="submission" date="2019-04" db="EMBL/GenBank/DDBJ databases">
        <title>Comparative genomics of Aeromonas veronii strains pathogenic to fish.</title>
        <authorList>
            <person name="Cascarano M.C."/>
            <person name="Smyrli M."/>
            <person name="Katharios P."/>
        </authorList>
    </citation>
    <scope>NUCLEOTIDE SEQUENCE [LARGE SCALE GENOMIC DNA]</scope>
    <source>
        <strain evidence="12 14">XU1</strain>
    </source>
</reference>
<keyword evidence="8" id="KW-1133">Transmembrane helix</keyword>
<dbReference type="GO" id="GO:0005886">
    <property type="term" value="C:plasma membrane"/>
    <property type="evidence" value="ECO:0007669"/>
    <property type="project" value="UniProtKB-SubCell"/>
</dbReference>
<comment type="similarity">
    <text evidence="3 10">Belongs to the FliL family.</text>
</comment>
<dbReference type="Proteomes" id="UP000323129">
    <property type="component" value="Unassembled WGS sequence"/>
</dbReference>
<keyword evidence="11" id="KW-0966">Cell projection</keyword>
<gene>
    <name evidence="11" type="primary">lafF</name>
    <name evidence="13" type="ORF">CJF24_16945</name>
    <name evidence="12" type="ORF">E8Q35_08920</name>
    <name evidence="11" type="ORF">NS965_14085</name>
</gene>
<evidence type="ECO:0000256" key="5">
    <source>
        <dbReference type="ARBA" id="ARBA00022500"/>
    </source>
</evidence>
<keyword evidence="10" id="KW-0997">Cell inner membrane</keyword>
<protein>
    <recommendedName>
        <fullName evidence="10">Flagellar protein FliL</fullName>
    </recommendedName>
</protein>
<keyword evidence="6" id="KW-0812">Transmembrane</keyword>
<organism evidence="11 16">
    <name type="scientific">Aeromonas veronii</name>
    <dbReference type="NCBI Taxonomy" id="654"/>
    <lineage>
        <taxon>Bacteria</taxon>
        <taxon>Pseudomonadati</taxon>
        <taxon>Pseudomonadota</taxon>
        <taxon>Gammaproteobacteria</taxon>
        <taxon>Aeromonadales</taxon>
        <taxon>Aeromonadaceae</taxon>
        <taxon>Aeromonas</taxon>
    </lineage>
</organism>
<keyword evidence="4" id="KW-1003">Cell membrane</keyword>
<evidence type="ECO:0000313" key="13">
    <source>
        <dbReference type="EMBL" id="TYD42157.1"/>
    </source>
</evidence>
<evidence type="ECO:0000256" key="9">
    <source>
        <dbReference type="ARBA" id="ARBA00023136"/>
    </source>
</evidence>
<evidence type="ECO:0000256" key="8">
    <source>
        <dbReference type="ARBA" id="ARBA00022989"/>
    </source>
</evidence>
<dbReference type="PANTHER" id="PTHR35091:SF2">
    <property type="entry name" value="FLAGELLAR PROTEIN FLIL"/>
    <property type="match status" value="1"/>
</dbReference>
<comment type="function">
    <text evidence="1 10">Controls the rotational direction of flagella during chemotaxis.</text>
</comment>
<accession>A0A1Q8F2T7</accession>
<evidence type="ECO:0000256" key="4">
    <source>
        <dbReference type="ARBA" id="ARBA00022475"/>
    </source>
</evidence>
<name>A0A1Q8F2T7_AERVE</name>
<dbReference type="InterPro" id="IPR005503">
    <property type="entry name" value="FliL"/>
</dbReference>
<keyword evidence="5 10" id="KW-0145">Chemotaxis</keyword>
<comment type="subcellular location">
    <subcellularLocation>
        <location evidence="10">Cell inner membrane</location>
    </subcellularLocation>
    <subcellularLocation>
        <location evidence="2">Cell membrane</location>
        <topology evidence="2">Single-pass membrane protein</topology>
    </subcellularLocation>
</comment>
<proteinExistence type="inferred from homology"/>
<evidence type="ECO:0000313" key="15">
    <source>
        <dbReference type="Proteomes" id="UP000323129"/>
    </source>
</evidence>
<reference evidence="11" key="3">
    <citation type="submission" date="2022-08" db="EMBL/GenBank/DDBJ databases">
        <title>A global survey of hypervirulent Aeromonas hydrophila identified this emerging pathogen in farmed fish in the lower Mekong River basin.</title>
        <authorList>
            <person name="Xu T."/>
            <person name="Rasmussen-Ivey C.R."/>
            <person name="Moen F.S."/>
            <person name="Fernandez Bravo A."/>
            <person name="Lamy B."/>
            <person name="Beaz-Hidalgo R."/>
            <person name="Khan C.D."/>
            <person name="Castro Escarpulli G."/>
            <person name="Yasin I.S.M."/>
            <person name="Figueras M.J."/>
            <person name="Azzam Sayuti M."/>
            <person name="Karim M.M."/>
            <person name="Alam K.M."/>
            <person name="Le T.T.T."/>
            <person name="Thao N.H.P."/>
            <person name="Addo S."/>
            <person name="Duodu S."/>
            <person name="Ali S."/>
            <person name="Mey S."/>
            <person name="Somony T."/>
            <person name="Liles M.R."/>
        </authorList>
    </citation>
    <scope>NUCLEOTIDE SEQUENCE</scope>
    <source>
        <strain evidence="11">0.14</strain>
    </source>
</reference>
<comment type="caution">
    <text evidence="11">The sequence shown here is derived from an EMBL/GenBank/DDBJ whole genome shotgun (WGS) entry which is preliminary data.</text>
</comment>
<sequence length="152" mass="17463">MRRVMKWLMIFVMALCLLAILAYGAWLKRDVVEVWLGLAEPKPELSSTPLFKPMERFVISLEGGEQSHYLVLELALVTYNPAQVAKLDELTPLIRNAMVQYFSHRSHDDVKVELQNISKLQVSLRDKLVTTVQGYGYKPYLDEVLITKVLVQ</sequence>
<evidence type="ECO:0000313" key="14">
    <source>
        <dbReference type="Proteomes" id="UP000309618"/>
    </source>
</evidence>
<evidence type="ECO:0000313" key="16">
    <source>
        <dbReference type="Proteomes" id="UP001204061"/>
    </source>
</evidence>
<dbReference type="PANTHER" id="PTHR35091">
    <property type="entry name" value="FLAGELLAR PROTEIN FLIL"/>
    <property type="match status" value="1"/>
</dbReference>
<evidence type="ECO:0000256" key="7">
    <source>
        <dbReference type="ARBA" id="ARBA00022779"/>
    </source>
</evidence>
<keyword evidence="15" id="KW-1185">Reference proteome</keyword>
<dbReference type="Proteomes" id="UP000309618">
    <property type="component" value="Unassembled WGS sequence"/>
</dbReference>
<dbReference type="GO" id="GO:0009425">
    <property type="term" value="C:bacterial-type flagellum basal body"/>
    <property type="evidence" value="ECO:0007669"/>
    <property type="project" value="InterPro"/>
</dbReference>
<evidence type="ECO:0000256" key="1">
    <source>
        <dbReference type="ARBA" id="ARBA00002254"/>
    </source>
</evidence>
<evidence type="ECO:0000313" key="12">
    <source>
        <dbReference type="EMBL" id="THJ45791.1"/>
    </source>
</evidence>
<dbReference type="Pfam" id="PF03748">
    <property type="entry name" value="FliL"/>
    <property type="match status" value="1"/>
</dbReference>
<dbReference type="OrthoDB" id="5815057at2"/>
<evidence type="ECO:0000256" key="6">
    <source>
        <dbReference type="ARBA" id="ARBA00022692"/>
    </source>
</evidence>
<keyword evidence="7 10" id="KW-0283">Flagellar rotation</keyword>
<evidence type="ECO:0000256" key="10">
    <source>
        <dbReference type="RuleBase" id="RU364125"/>
    </source>
</evidence>
<dbReference type="GO" id="GO:0071978">
    <property type="term" value="P:bacterial-type flagellum-dependent swarming motility"/>
    <property type="evidence" value="ECO:0007669"/>
    <property type="project" value="TreeGrafter"/>
</dbReference>
<evidence type="ECO:0000313" key="11">
    <source>
        <dbReference type="EMBL" id="MCR4449514.1"/>
    </source>
</evidence>
<reference evidence="13 15" key="1">
    <citation type="submission" date="2017-08" db="EMBL/GenBank/DDBJ databases">
        <title>Aeromonas veronii bv sobria strain NS22 whole genome sequencing.</title>
        <authorList>
            <person name="Katharios P."/>
            <person name="Ha V.Q."/>
            <person name="Smyrli M."/>
        </authorList>
    </citation>
    <scope>NUCLEOTIDE SEQUENCE [LARGE SCALE GENOMIC DNA]</scope>
    <source>
        <strain evidence="13 15">NS22</strain>
    </source>
</reference>
<dbReference type="GO" id="GO:0006935">
    <property type="term" value="P:chemotaxis"/>
    <property type="evidence" value="ECO:0007669"/>
    <property type="project" value="UniProtKB-KW"/>
</dbReference>